<feature type="domain" description="Glycosyltransferase 2-like" evidence="5">
    <location>
        <begin position="56"/>
        <end position="189"/>
    </location>
</feature>
<comment type="similarity">
    <text evidence="1">Belongs to the glycosyltransferase 2 family.</text>
</comment>
<keyword evidence="4" id="KW-1133">Transmembrane helix</keyword>
<dbReference type="Gene3D" id="3.90.550.10">
    <property type="entry name" value="Spore Coat Polysaccharide Biosynthesis Protein SpsA, Chain A"/>
    <property type="match status" value="1"/>
</dbReference>
<dbReference type="PANTHER" id="PTHR43630">
    <property type="entry name" value="POLY-BETA-1,6-N-ACETYL-D-GLUCOSAMINE SYNTHASE"/>
    <property type="match status" value="1"/>
</dbReference>
<sequence>MDNLFIAALLIGALALLPLLCVFAVYPCLLFFKKAPPRQINVQNQGTASEPTVTMLIAARNGERLVEDKINNCRALAYAKDKINFIFFSDGSTDNTLDLLNTHKFDAMTVLYDEQHIGKAKALNRAAEHTQADILVFSDLDAILVPDAIAQLTKHFSQPNVSGVCGQRAIASDTGALKDAQKKYIKLDSWIKVQESKLGFLTSNDGKLYAIRREHHSPIAEGVTDDLYSALAVINQGKQFVFEGQAKAFIKTPSRNSKHEISRRRRITCRSLTGIAMFPALLNPFKSGFFASGLFINKVMRRLLPVSLLLLFASNLMLIPVHLLFKISMILQCGFYLVALFAPFVTKLPNKLTKLFNAIHYFVLGNIGVLLGMLDFVRNKRVIKWEPVKND</sequence>
<evidence type="ECO:0000313" key="6">
    <source>
        <dbReference type="EMBL" id="AIY66633.1"/>
    </source>
</evidence>
<feature type="transmembrane region" description="Helical" evidence="4">
    <location>
        <begin position="302"/>
        <end position="321"/>
    </location>
</feature>
<dbReference type="STRING" id="1348114.OM33_15955"/>
<evidence type="ECO:0000313" key="7">
    <source>
        <dbReference type="Proteomes" id="UP000030341"/>
    </source>
</evidence>
<dbReference type="SUPFAM" id="SSF53448">
    <property type="entry name" value="Nucleotide-diphospho-sugar transferases"/>
    <property type="match status" value="1"/>
</dbReference>
<keyword evidence="4" id="KW-0472">Membrane</keyword>
<evidence type="ECO:0000259" key="5">
    <source>
        <dbReference type="Pfam" id="PF00535"/>
    </source>
</evidence>
<evidence type="ECO:0000256" key="3">
    <source>
        <dbReference type="ARBA" id="ARBA00022679"/>
    </source>
</evidence>
<dbReference type="EMBL" id="CP009889">
    <property type="protein sequence ID" value="AIY66633.1"/>
    <property type="molecule type" value="Genomic_DNA"/>
</dbReference>
<evidence type="ECO:0000256" key="1">
    <source>
        <dbReference type="ARBA" id="ARBA00006739"/>
    </source>
</evidence>
<accession>A0A0A7EJD6</accession>
<dbReference type="OrthoDB" id="9766971at2"/>
<keyword evidence="3" id="KW-0808">Transferase</keyword>
<dbReference type="HOGENOM" id="CLU_046109_0_0_6"/>
<dbReference type="AlphaFoldDB" id="A0A0A7EJD6"/>
<evidence type="ECO:0000256" key="2">
    <source>
        <dbReference type="ARBA" id="ARBA00022676"/>
    </source>
</evidence>
<dbReference type="KEGG" id="pseo:OM33_15955"/>
<dbReference type="PANTHER" id="PTHR43630:SF1">
    <property type="entry name" value="POLY-BETA-1,6-N-ACETYL-D-GLUCOSAMINE SYNTHASE"/>
    <property type="match status" value="1"/>
</dbReference>
<gene>
    <name evidence="6" type="ORF">OM33_15955</name>
</gene>
<feature type="transmembrane region" description="Helical" evidence="4">
    <location>
        <begin position="328"/>
        <end position="346"/>
    </location>
</feature>
<dbReference type="eggNOG" id="COG1215">
    <property type="taxonomic scope" value="Bacteria"/>
</dbReference>
<keyword evidence="4" id="KW-0812">Transmembrane</keyword>
<dbReference type="Pfam" id="PF00535">
    <property type="entry name" value="Glycos_transf_2"/>
    <property type="match status" value="1"/>
</dbReference>
<keyword evidence="7" id="KW-1185">Reference proteome</keyword>
<proteinExistence type="inferred from homology"/>
<dbReference type="GO" id="GO:0016757">
    <property type="term" value="F:glycosyltransferase activity"/>
    <property type="evidence" value="ECO:0007669"/>
    <property type="project" value="UniProtKB-KW"/>
</dbReference>
<dbReference type="Proteomes" id="UP000030341">
    <property type="component" value="Chromosome 2"/>
</dbReference>
<feature type="transmembrane region" description="Helical" evidence="4">
    <location>
        <begin position="272"/>
        <end position="296"/>
    </location>
</feature>
<feature type="transmembrane region" description="Helical" evidence="4">
    <location>
        <begin position="6"/>
        <end position="32"/>
    </location>
</feature>
<protein>
    <recommendedName>
        <fullName evidence="5">Glycosyltransferase 2-like domain-containing protein</fullName>
    </recommendedName>
</protein>
<dbReference type="InterPro" id="IPR029044">
    <property type="entry name" value="Nucleotide-diphossugar_trans"/>
</dbReference>
<dbReference type="InterPro" id="IPR001173">
    <property type="entry name" value="Glyco_trans_2-like"/>
</dbReference>
<evidence type="ECO:0000256" key="4">
    <source>
        <dbReference type="SAM" id="Phobius"/>
    </source>
</evidence>
<reference evidence="6 7" key="1">
    <citation type="submission" date="2014-11" db="EMBL/GenBank/DDBJ databases">
        <title>Complete Genome Sequence of Pseudoalteromonas sp. Strain OCN003 Isolated from Kaneohe Bay, Oahu, Hawaii.</title>
        <authorList>
            <person name="Beurmann S."/>
            <person name="Videau P."/>
            <person name="Ushijima B."/>
            <person name="Smith A.M."/>
            <person name="Aeby G.S."/>
            <person name="Callahan S.M."/>
            <person name="Belcaid M."/>
        </authorList>
    </citation>
    <scope>NUCLEOTIDE SEQUENCE [LARGE SCALE GENOMIC DNA]</scope>
    <source>
        <strain evidence="6 7">OCN003</strain>
    </source>
</reference>
<organism evidence="6 7">
    <name type="scientific">Pseudoalteromonas piratica</name>
    <dbReference type="NCBI Taxonomy" id="1348114"/>
    <lineage>
        <taxon>Bacteria</taxon>
        <taxon>Pseudomonadati</taxon>
        <taxon>Pseudomonadota</taxon>
        <taxon>Gammaproteobacteria</taxon>
        <taxon>Alteromonadales</taxon>
        <taxon>Pseudoalteromonadaceae</taxon>
        <taxon>Pseudoalteromonas</taxon>
    </lineage>
</organism>
<name>A0A0A7EJD6_9GAMM</name>
<dbReference type="RefSeq" id="WP_040135014.1">
    <property type="nucleotide sequence ID" value="NZ_CP009889.1"/>
</dbReference>
<keyword evidence="2" id="KW-0328">Glycosyltransferase</keyword>
<feature type="transmembrane region" description="Helical" evidence="4">
    <location>
        <begin position="358"/>
        <end position="377"/>
    </location>
</feature>